<feature type="domain" description="Large ribosomal subunit protein bL25 beta" evidence="6">
    <location>
        <begin position="166"/>
        <end position="249"/>
    </location>
</feature>
<dbReference type="InterPro" id="IPR011035">
    <property type="entry name" value="Ribosomal_bL25/Gln-tRNA_synth"/>
</dbReference>
<evidence type="ECO:0000256" key="2">
    <source>
        <dbReference type="ARBA" id="ARBA00022884"/>
    </source>
</evidence>
<dbReference type="AlphaFoldDB" id="A0AAV1DX39"/>
<keyword evidence="8" id="KW-1185">Reference proteome</keyword>
<evidence type="ECO:0000256" key="4">
    <source>
        <dbReference type="ARBA" id="ARBA00023274"/>
    </source>
</evidence>
<dbReference type="SUPFAM" id="SSF50715">
    <property type="entry name" value="Ribosomal protein L25-like"/>
    <property type="match status" value="1"/>
</dbReference>
<dbReference type="Proteomes" id="UP001161247">
    <property type="component" value="Chromosome 7"/>
</dbReference>
<evidence type="ECO:0000259" key="6">
    <source>
        <dbReference type="Pfam" id="PF14693"/>
    </source>
</evidence>
<keyword evidence="1" id="KW-0699">rRNA-binding</keyword>
<protein>
    <submittedName>
        <fullName evidence="7">OLC1v1012840C1</fullName>
    </submittedName>
</protein>
<dbReference type="Gene3D" id="2.40.240.10">
    <property type="entry name" value="Ribosomal Protein L25, Chain P"/>
    <property type="match status" value="1"/>
</dbReference>
<sequence>MLLRKLQSVRILHHHIRRFSAAPLLQEDLEAPSTTPLQYLPGFPTPDPKYAVTIHAIPRGRSGRITSAKERKAGRVPSIVFEQEDGQHGGNKRLISVQTNQIKKLVNHMGRSFFLSRLFDLEVRPEFESDEIIEKVRVLPRLLHLQTGNDAVLNVTFIRAPPSALLKVDVPLVFRGEDVSPGLRKGAYLNIIKRTVKYLCPPDVIPPFIDVDLSELDVGQKLVMADLKVHPALKLVKSGDEAVCKIMGARVSEQKKSK</sequence>
<dbReference type="InterPro" id="IPR037121">
    <property type="entry name" value="Ribosomal_bL25_C"/>
</dbReference>
<dbReference type="InterPro" id="IPR020930">
    <property type="entry name" value="Ribosomal_uL5_bac-type"/>
</dbReference>
<dbReference type="GO" id="GO:0006412">
    <property type="term" value="P:translation"/>
    <property type="evidence" value="ECO:0007669"/>
    <property type="project" value="InterPro"/>
</dbReference>
<dbReference type="Pfam" id="PF01386">
    <property type="entry name" value="Ribosomal_L25p"/>
    <property type="match status" value="1"/>
</dbReference>
<dbReference type="InterPro" id="IPR020056">
    <property type="entry name" value="Rbsml_bL25/Gln-tRNA_synth_N"/>
</dbReference>
<keyword evidence="3" id="KW-0689">Ribosomal protein</keyword>
<feature type="domain" description="Large ribosomal subunit protein bL25 L25" evidence="5">
    <location>
        <begin position="55"/>
        <end position="157"/>
    </location>
</feature>
<name>A0AAV1DX39_OLDCO</name>
<gene>
    <name evidence="7" type="ORF">OLC1_LOCUS19603</name>
</gene>
<evidence type="ECO:0000259" key="5">
    <source>
        <dbReference type="Pfam" id="PF01386"/>
    </source>
</evidence>
<dbReference type="PANTHER" id="PTHR33284">
    <property type="entry name" value="RIBOSOMAL PROTEIN L25/GLN-TRNA SYNTHETASE, ANTI-CODON-BINDING DOMAIN-CONTAINING PROTEIN"/>
    <property type="match status" value="1"/>
</dbReference>
<evidence type="ECO:0000256" key="3">
    <source>
        <dbReference type="ARBA" id="ARBA00022980"/>
    </source>
</evidence>
<dbReference type="Gene3D" id="2.170.120.20">
    <property type="entry name" value="Ribosomal protein L25, beta domain"/>
    <property type="match status" value="1"/>
</dbReference>
<accession>A0AAV1DX39</accession>
<organism evidence="7 8">
    <name type="scientific">Oldenlandia corymbosa var. corymbosa</name>
    <dbReference type="NCBI Taxonomy" id="529605"/>
    <lineage>
        <taxon>Eukaryota</taxon>
        <taxon>Viridiplantae</taxon>
        <taxon>Streptophyta</taxon>
        <taxon>Embryophyta</taxon>
        <taxon>Tracheophyta</taxon>
        <taxon>Spermatophyta</taxon>
        <taxon>Magnoliopsida</taxon>
        <taxon>eudicotyledons</taxon>
        <taxon>Gunneridae</taxon>
        <taxon>Pentapetalae</taxon>
        <taxon>asterids</taxon>
        <taxon>lamiids</taxon>
        <taxon>Gentianales</taxon>
        <taxon>Rubiaceae</taxon>
        <taxon>Rubioideae</taxon>
        <taxon>Spermacoceae</taxon>
        <taxon>Hedyotis-Oldenlandia complex</taxon>
        <taxon>Oldenlandia</taxon>
    </lineage>
</organism>
<dbReference type="InterPro" id="IPR029751">
    <property type="entry name" value="Ribosomal_L25_dom"/>
</dbReference>
<dbReference type="Pfam" id="PF14693">
    <property type="entry name" value="Ribosomal_TL5_C"/>
    <property type="match status" value="1"/>
</dbReference>
<dbReference type="EMBL" id="OX459124">
    <property type="protein sequence ID" value="CAI9112392.1"/>
    <property type="molecule type" value="Genomic_DNA"/>
</dbReference>
<keyword evidence="4" id="KW-0687">Ribonucleoprotein</keyword>
<evidence type="ECO:0000256" key="1">
    <source>
        <dbReference type="ARBA" id="ARBA00022730"/>
    </source>
</evidence>
<dbReference type="FunFam" id="2.170.120.20:FF:000006">
    <property type="entry name" value="Ribosomal protein L25/Gln-tRNA synthetase, anti-codon-binding domain-containing protein"/>
    <property type="match status" value="1"/>
</dbReference>
<reference evidence="7" key="1">
    <citation type="submission" date="2023-03" db="EMBL/GenBank/DDBJ databases">
        <authorList>
            <person name="Julca I."/>
        </authorList>
    </citation>
    <scope>NUCLEOTIDE SEQUENCE</scope>
</reference>
<dbReference type="PANTHER" id="PTHR33284:SF1">
    <property type="entry name" value="RIBOSOMAL PROTEIN L25_GLN-TRNA SYNTHETASE, ANTI-CODON-BINDING DOMAIN-CONTAINING PROTEIN"/>
    <property type="match status" value="1"/>
</dbReference>
<keyword evidence="2" id="KW-0694">RNA-binding</keyword>
<dbReference type="InterPro" id="IPR020057">
    <property type="entry name" value="Ribosomal_bL25_b-dom"/>
</dbReference>
<evidence type="ECO:0000313" key="8">
    <source>
        <dbReference type="Proteomes" id="UP001161247"/>
    </source>
</evidence>
<proteinExistence type="predicted"/>
<dbReference type="GO" id="GO:0022625">
    <property type="term" value="C:cytosolic large ribosomal subunit"/>
    <property type="evidence" value="ECO:0007669"/>
    <property type="project" value="TreeGrafter"/>
</dbReference>
<evidence type="ECO:0000313" key="7">
    <source>
        <dbReference type="EMBL" id="CAI9112392.1"/>
    </source>
</evidence>
<dbReference type="GO" id="GO:0008097">
    <property type="term" value="F:5S rRNA binding"/>
    <property type="evidence" value="ECO:0007669"/>
    <property type="project" value="TreeGrafter"/>
</dbReference>
<dbReference type="GO" id="GO:0003735">
    <property type="term" value="F:structural constituent of ribosome"/>
    <property type="evidence" value="ECO:0007669"/>
    <property type="project" value="InterPro"/>
</dbReference>